<dbReference type="AlphaFoldDB" id="A0A381UVV5"/>
<dbReference type="EMBL" id="UINC01007155">
    <property type="protein sequence ID" value="SVA31728.1"/>
    <property type="molecule type" value="Genomic_DNA"/>
</dbReference>
<organism evidence="1">
    <name type="scientific">marine metagenome</name>
    <dbReference type="NCBI Taxonomy" id="408172"/>
    <lineage>
        <taxon>unclassified sequences</taxon>
        <taxon>metagenomes</taxon>
        <taxon>ecological metagenomes</taxon>
    </lineage>
</organism>
<name>A0A381UVV5_9ZZZZ</name>
<reference evidence="1" key="1">
    <citation type="submission" date="2018-05" db="EMBL/GenBank/DDBJ databases">
        <authorList>
            <person name="Lanie J.A."/>
            <person name="Ng W.-L."/>
            <person name="Kazmierczak K.M."/>
            <person name="Andrzejewski T.M."/>
            <person name="Davidsen T.M."/>
            <person name="Wayne K.J."/>
            <person name="Tettelin H."/>
            <person name="Glass J.I."/>
            <person name="Rusch D."/>
            <person name="Podicherti R."/>
            <person name="Tsui H.-C.T."/>
            <person name="Winkler M.E."/>
        </authorList>
    </citation>
    <scope>NUCLEOTIDE SEQUENCE</scope>
</reference>
<evidence type="ECO:0000313" key="1">
    <source>
        <dbReference type="EMBL" id="SVA31728.1"/>
    </source>
</evidence>
<accession>A0A381UVV5</accession>
<protein>
    <submittedName>
        <fullName evidence="1">Uncharacterized protein</fullName>
    </submittedName>
</protein>
<sequence length="78" mass="8821">MVHPWAGTHKCANCPHEFKGGEKKIIVEDFRNAQTNKHFQVVPGRIAKCVKCAGQFKGTYPVGVETYMVTHKDDYVKD</sequence>
<proteinExistence type="predicted"/>
<gene>
    <name evidence="1" type="ORF">METZ01_LOCUS84582</name>
</gene>